<sequence length="320" mass="36327">MRQERVFSSSKWRYVWAEYPELVLDKQFYTEMVRSKSPILFQSEYGNIVNGILFQHLGPILKFVLDIPELQSTRYSNIDQCAPKGLDGCRKLTHLFLTSVAFEFSVLNFPQLLQLTLQSCSGIHLLSISAPSLKGLILVGNDGLDLSNYITCKDLVVACIALSKEVEHHKLEKEITLTKLLGCWPKLKRLLFDESFFQHLAAGDIPHKLPVDLLNSLSNRIKSDEKTLQHLKEPGLMKESLKGLKTVIMRNFKGSTAELLLVKLLLACSPSLERMCIQENQGLDPIERLNISKELMQFSRASPKAEMFFRPSFLISIDVS</sequence>
<dbReference type="RefSeq" id="XP_027101680.2">
    <property type="nucleotide sequence ID" value="XM_027245879.2"/>
</dbReference>
<accession>A0A6P6VGJ0</accession>
<dbReference type="AlphaFoldDB" id="A0A6P6VGJ0"/>
<evidence type="ECO:0000313" key="2">
    <source>
        <dbReference type="RefSeq" id="XP_027101680.2"/>
    </source>
</evidence>
<name>A0A6P6VGJ0_COFAR</name>
<reference evidence="1" key="1">
    <citation type="journal article" date="2025" name="Foods">
        <title>Unveiling the Microbial Signatures of Arabica Coffee Cherries: Insights into Ripeness Specific Diversity, Functional Traits, and Implications for Quality and Safety.</title>
        <authorList>
            <consortium name="RefSeq"/>
            <person name="Tenea G.N."/>
            <person name="Cifuentes V."/>
            <person name="Reyes P."/>
            <person name="Cevallos-Vallejos M."/>
        </authorList>
    </citation>
    <scope>NUCLEOTIDE SEQUENCE [LARGE SCALE GENOMIC DNA]</scope>
</reference>
<protein>
    <recommendedName>
        <fullName evidence="3">F-box/FBD/LRR-repeat protein At1g13570-like</fullName>
    </recommendedName>
</protein>
<reference evidence="2" key="2">
    <citation type="submission" date="2025-08" db="UniProtKB">
        <authorList>
            <consortium name="RefSeq"/>
        </authorList>
    </citation>
    <scope>IDENTIFICATION</scope>
    <source>
        <tissue evidence="2">Leaves</tissue>
    </source>
</reference>
<organism evidence="1 2">
    <name type="scientific">Coffea arabica</name>
    <name type="common">Arabian coffee</name>
    <dbReference type="NCBI Taxonomy" id="13443"/>
    <lineage>
        <taxon>Eukaryota</taxon>
        <taxon>Viridiplantae</taxon>
        <taxon>Streptophyta</taxon>
        <taxon>Embryophyta</taxon>
        <taxon>Tracheophyta</taxon>
        <taxon>Spermatophyta</taxon>
        <taxon>Magnoliopsida</taxon>
        <taxon>eudicotyledons</taxon>
        <taxon>Gunneridae</taxon>
        <taxon>Pentapetalae</taxon>
        <taxon>asterids</taxon>
        <taxon>lamiids</taxon>
        <taxon>Gentianales</taxon>
        <taxon>Rubiaceae</taxon>
        <taxon>Ixoroideae</taxon>
        <taxon>Gardenieae complex</taxon>
        <taxon>Bertiereae - Coffeeae clade</taxon>
        <taxon>Coffeeae</taxon>
        <taxon>Coffea</taxon>
    </lineage>
</organism>
<gene>
    <name evidence="2" type="primary">LOC113722600</name>
</gene>
<dbReference type="Proteomes" id="UP001652660">
    <property type="component" value="Chromosome 5e"/>
</dbReference>
<evidence type="ECO:0000313" key="1">
    <source>
        <dbReference type="Proteomes" id="UP001652660"/>
    </source>
</evidence>
<dbReference type="OrthoDB" id="1722980at2759"/>
<proteinExistence type="predicted"/>
<dbReference type="GeneID" id="113722600"/>
<keyword evidence="1" id="KW-1185">Reference proteome</keyword>
<evidence type="ECO:0008006" key="3">
    <source>
        <dbReference type="Google" id="ProtNLM"/>
    </source>
</evidence>